<keyword evidence="10" id="KW-1185">Reference proteome</keyword>
<dbReference type="GO" id="GO:0006542">
    <property type="term" value="P:glutamine biosynthetic process"/>
    <property type="evidence" value="ECO:0007669"/>
    <property type="project" value="InterPro"/>
</dbReference>
<name>A0A7M5WTW3_9CNID</name>
<evidence type="ECO:0000256" key="1">
    <source>
        <dbReference type="ARBA" id="ARBA00009897"/>
    </source>
</evidence>
<dbReference type="PROSITE" id="PS51987">
    <property type="entry name" value="GS_CATALYTIC"/>
    <property type="match status" value="1"/>
</dbReference>
<accession>A0A7M5WTW3</accession>
<dbReference type="InterPro" id="IPR014746">
    <property type="entry name" value="Gln_synth/guanido_kin_cat_dom"/>
</dbReference>
<sequence>MGVNEVADRNSPPALNMETLLQNKSDIKLNGSTGKYTEDVQEEEDYDFYRFIVSDFHGIARSKLVTKSAYKYMKKRGPGIAWKTVLLSFDNYFNCEAKRLDGERCTDARLTPAEDLSVPRSLPWAGEGYKIAGVLCETWWGIDGLRQQACPRYMARRLCDQLESEFGLRIFHGTEMEFTLFKEKGVPEFDDGGLYIPQELDTVCKELLPLSKHCEAAGIPIETLQTEFGPGQLEVVLKPAYGIEGADNSFLFKCAAKEILAKPGFHGRATFMSKPIIDKVGSSNHFNHSLWKVKDNGELEDSMWDGTQESKLTKTAQHWLAGILKHTPALAAIFNPTVNDWRRLHITASTRDITTPHYITWGIENRLTLIRVIARGAGKATYLENRLPGATMNPYLALAGMVAAGIDGIRNKIELPAPGNTENEFGVLPGTLEEALDALKSSNVMREHLGDEFVNWFVCAKEKEIEVLNEYTEKNGGDSFQTEVDFYSKWI</sequence>
<evidence type="ECO:0000313" key="10">
    <source>
        <dbReference type="Proteomes" id="UP000594262"/>
    </source>
</evidence>
<dbReference type="PANTHER" id="PTHR43407:SF1">
    <property type="entry name" value="LENGSIN"/>
    <property type="match status" value="1"/>
</dbReference>
<evidence type="ECO:0000256" key="6">
    <source>
        <dbReference type="PROSITE-ProRule" id="PRU01331"/>
    </source>
</evidence>
<evidence type="ECO:0000313" key="9">
    <source>
        <dbReference type="EnsemblMetazoa" id="CLYHEMP012996.1"/>
    </source>
</evidence>
<dbReference type="SMART" id="SM01230">
    <property type="entry name" value="Gln-synt_C"/>
    <property type="match status" value="1"/>
</dbReference>
<dbReference type="RefSeq" id="XP_066934588.1">
    <property type="nucleotide sequence ID" value="XM_067078487.1"/>
</dbReference>
<proteinExistence type="inferred from homology"/>
<evidence type="ECO:0000256" key="5">
    <source>
        <dbReference type="ARBA" id="ARBA00042675"/>
    </source>
</evidence>
<dbReference type="Pfam" id="PF00120">
    <property type="entry name" value="Gln-synt_C"/>
    <property type="match status" value="1"/>
</dbReference>
<comment type="subunit">
    <text evidence="3">Dodecamer. Interacts with BFSP2 and VIM.</text>
</comment>
<dbReference type="Gene3D" id="3.10.20.70">
    <property type="entry name" value="Glutamine synthetase, N-terminal domain"/>
    <property type="match status" value="1"/>
</dbReference>
<comment type="function">
    <text evidence="2">May act as a component of the cytoskeleton or as a chaperone for the reorganization of intermediate filament proteins during terminal differentiation in the lens. Does not seem to have enzymatic activity.</text>
</comment>
<dbReference type="GO" id="GO:0016020">
    <property type="term" value="C:membrane"/>
    <property type="evidence" value="ECO:0007669"/>
    <property type="project" value="TreeGrafter"/>
</dbReference>
<dbReference type="Proteomes" id="UP000594262">
    <property type="component" value="Unplaced"/>
</dbReference>
<dbReference type="InterPro" id="IPR036651">
    <property type="entry name" value="Gln_synt_N_sf"/>
</dbReference>
<dbReference type="InterPro" id="IPR008146">
    <property type="entry name" value="Gln_synth_cat_dom"/>
</dbReference>
<dbReference type="Gene3D" id="3.30.590.10">
    <property type="entry name" value="Glutamine synthetase/guanido kinase, catalytic domain"/>
    <property type="match status" value="1"/>
</dbReference>
<dbReference type="PANTHER" id="PTHR43407">
    <property type="entry name" value="GLUTAMINE SYNTHETASE"/>
    <property type="match status" value="1"/>
</dbReference>
<dbReference type="AlphaFoldDB" id="A0A7M5WTW3"/>
<dbReference type="GO" id="GO:0004356">
    <property type="term" value="F:glutamine synthetase activity"/>
    <property type="evidence" value="ECO:0007669"/>
    <property type="project" value="InterPro"/>
</dbReference>
<evidence type="ECO:0000256" key="3">
    <source>
        <dbReference type="ARBA" id="ARBA00038790"/>
    </source>
</evidence>
<dbReference type="OrthoDB" id="77835at2759"/>
<dbReference type="EnsemblMetazoa" id="CLYHEMT012996.1">
    <property type="protein sequence ID" value="CLYHEMP012996.1"/>
    <property type="gene ID" value="CLYHEMG012996"/>
</dbReference>
<evidence type="ECO:0000256" key="4">
    <source>
        <dbReference type="ARBA" id="ARBA00039404"/>
    </source>
</evidence>
<reference evidence="9" key="1">
    <citation type="submission" date="2021-01" db="UniProtKB">
        <authorList>
            <consortium name="EnsemblMetazoa"/>
        </authorList>
    </citation>
    <scope>IDENTIFICATION</scope>
</reference>
<comment type="similarity">
    <text evidence="1 6 7">Belongs to the glutamine synthetase family.</text>
</comment>
<evidence type="ECO:0000256" key="7">
    <source>
        <dbReference type="RuleBase" id="RU000384"/>
    </source>
</evidence>
<dbReference type="GO" id="GO:0005737">
    <property type="term" value="C:cytoplasm"/>
    <property type="evidence" value="ECO:0007669"/>
    <property type="project" value="TreeGrafter"/>
</dbReference>
<protein>
    <recommendedName>
        <fullName evidence="4">Lengsin</fullName>
    </recommendedName>
    <alternativeName>
        <fullName evidence="5">Glutamate-ammonia ligase domain-containing protein 1</fullName>
    </alternativeName>
</protein>
<evidence type="ECO:0000256" key="2">
    <source>
        <dbReference type="ARBA" id="ARBA00037583"/>
    </source>
</evidence>
<dbReference type="GeneID" id="136822242"/>
<evidence type="ECO:0000259" key="8">
    <source>
        <dbReference type="PROSITE" id="PS51987"/>
    </source>
</evidence>
<feature type="domain" description="GS catalytic" evidence="8">
    <location>
        <begin position="151"/>
        <end position="491"/>
    </location>
</feature>
<dbReference type="SUPFAM" id="SSF55931">
    <property type="entry name" value="Glutamine synthetase/guanido kinase"/>
    <property type="match status" value="1"/>
</dbReference>
<organism evidence="9 10">
    <name type="scientific">Clytia hemisphaerica</name>
    <dbReference type="NCBI Taxonomy" id="252671"/>
    <lineage>
        <taxon>Eukaryota</taxon>
        <taxon>Metazoa</taxon>
        <taxon>Cnidaria</taxon>
        <taxon>Hydrozoa</taxon>
        <taxon>Hydroidolina</taxon>
        <taxon>Leptothecata</taxon>
        <taxon>Obeliida</taxon>
        <taxon>Clytiidae</taxon>
        <taxon>Clytia</taxon>
    </lineage>
</organism>